<gene>
    <name evidence="8" type="ORF">N0D28_01115</name>
</gene>
<dbReference type="InterPro" id="IPR001567">
    <property type="entry name" value="Pept_M3A_M3B_dom"/>
</dbReference>
<reference evidence="8" key="1">
    <citation type="submission" date="2022-09" db="EMBL/GenBank/DDBJ databases">
        <title>genome sequence of Deinococcus rubellus.</title>
        <authorList>
            <person name="Srinivasan S."/>
        </authorList>
    </citation>
    <scope>NUCLEOTIDE SEQUENCE</scope>
    <source>
        <strain evidence="8">Ant6</strain>
    </source>
</reference>
<dbReference type="CDD" id="cd09606">
    <property type="entry name" value="M3B_PepF"/>
    <property type="match status" value="1"/>
</dbReference>
<feature type="domain" description="Peptidase M3A/M3B catalytic" evidence="7">
    <location>
        <begin position="170"/>
        <end position="569"/>
    </location>
</feature>
<keyword evidence="5 6" id="KW-0482">Metalloprotease</keyword>
<dbReference type="SUPFAM" id="SSF55486">
    <property type="entry name" value="Metalloproteases ('zincins'), catalytic domain"/>
    <property type="match status" value="1"/>
</dbReference>
<organism evidence="8 9">
    <name type="scientific">Deinococcus rubellus</name>
    <dbReference type="NCBI Taxonomy" id="1889240"/>
    <lineage>
        <taxon>Bacteria</taxon>
        <taxon>Thermotogati</taxon>
        <taxon>Deinococcota</taxon>
        <taxon>Deinococci</taxon>
        <taxon>Deinococcales</taxon>
        <taxon>Deinococcaceae</taxon>
        <taxon>Deinococcus</taxon>
    </lineage>
</organism>
<dbReference type="Proteomes" id="UP001060261">
    <property type="component" value="Chromosome"/>
</dbReference>
<proteinExistence type="inferred from homology"/>
<evidence type="ECO:0000256" key="1">
    <source>
        <dbReference type="ARBA" id="ARBA00022670"/>
    </source>
</evidence>
<keyword evidence="9" id="KW-1185">Reference proteome</keyword>
<dbReference type="Pfam" id="PF01432">
    <property type="entry name" value="Peptidase_M3"/>
    <property type="match status" value="1"/>
</dbReference>
<dbReference type="RefSeq" id="WP_260560580.1">
    <property type="nucleotide sequence ID" value="NZ_BAABEC010000077.1"/>
</dbReference>
<evidence type="ECO:0000313" key="9">
    <source>
        <dbReference type="Proteomes" id="UP001060261"/>
    </source>
</evidence>
<evidence type="ECO:0000313" key="8">
    <source>
        <dbReference type="EMBL" id="UWX64305.1"/>
    </source>
</evidence>
<evidence type="ECO:0000256" key="6">
    <source>
        <dbReference type="RuleBase" id="RU003435"/>
    </source>
</evidence>
<dbReference type="Gene3D" id="1.10.1370.30">
    <property type="match status" value="1"/>
</dbReference>
<keyword evidence="3 6" id="KW-0378">Hydrolase</keyword>
<keyword evidence="2 6" id="KW-0479">Metal-binding</keyword>
<evidence type="ECO:0000256" key="4">
    <source>
        <dbReference type="ARBA" id="ARBA00022833"/>
    </source>
</evidence>
<evidence type="ECO:0000259" key="7">
    <source>
        <dbReference type="Pfam" id="PF01432"/>
    </source>
</evidence>
<dbReference type="EMBL" id="CP104213">
    <property type="protein sequence ID" value="UWX64305.1"/>
    <property type="molecule type" value="Genomic_DNA"/>
</dbReference>
<evidence type="ECO:0000256" key="2">
    <source>
        <dbReference type="ARBA" id="ARBA00022723"/>
    </source>
</evidence>
<dbReference type="InterPro" id="IPR045090">
    <property type="entry name" value="Pept_M3A_M3B"/>
</dbReference>
<protein>
    <submittedName>
        <fullName evidence="8">M3 family oligoendopeptidase</fullName>
    </submittedName>
</protein>
<keyword evidence="4 6" id="KW-0862">Zinc</keyword>
<name>A0ABY5YGU2_9DEIO</name>
<evidence type="ECO:0000256" key="5">
    <source>
        <dbReference type="ARBA" id="ARBA00023049"/>
    </source>
</evidence>
<accession>A0ABY5YGU2</accession>
<comment type="similarity">
    <text evidence="6">Belongs to the peptidase M3 family.</text>
</comment>
<dbReference type="PANTHER" id="PTHR11804">
    <property type="entry name" value="PROTEASE M3 THIMET OLIGOPEPTIDASE-RELATED"/>
    <property type="match status" value="1"/>
</dbReference>
<evidence type="ECO:0000256" key="3">
    <source>
        <dbReference type="ARBA" id="ARBA00022801"/>
    </source>
</evidence>
<sequence>MTAPETTTAETLALTPEQTRWESYAPQFGALQQAELTPAGVPSWLSDWSEVSKAVSQTGAVLSLRADLDTADVAAREALSTFRAGVTPPLRRAEQELRRKLLGVPDYTPAPDFVLAYRRMRDEAAFYREANVALDVVHQQQMQRHAEITGGQTVSFDGAELTVPEAESLLGSADRTRREQVWQAMARSRATSRAPLDTLVLELLATRRQLAANADLMNTGPDNEEMGDYRAYRWQELDRVDYTPQHCLDFHRAVLDEVVPLAAKLMEGKARQLGLERLRPWDSSRRTALDAQGRPPLTPFKTASELEGIAERVFDALDPALGAQFAQMRGGLLDLASRPNKMSHAYCQSLQQSGQPFVVMNVVGTAHDLNVLLHEVGHAFHFFASARAQPLIWNRWSPIEFVEVPSMAMEFLALGHLEVAYLPADLERVRREQLENSILFLPWAAQMDAFQHWLYTQTGPQVSAAELDAKWLELDRAFHPWLDWSGLDESERASGWQYYHIFRAPFYYLEYAMCSLGALGIWKSALQDAPAALERYKSALSLGNTVSVPELYRAAGVEFRFDRPHLAELMAFVTAQLGS</sequence>
<dbReference type="PANTHER" id="PTHR11804:SF48">
    <property type="entry name" value="PUTATIVE-RELATED"/>
    <property type="match status" value="1"/>
</dbReference>
<keyword evidence="1 6" id="KW-0645">Protease</keyword>
<comment type="cofactor">
    <cofactor evidence="6">
        <name>Zn(2+)</name>
        <dbReference type="ChEBI" id="CHEBI:29105"/>
    </cofactor>
    <text evidence="6">Binds 1 zinc ion.</text>
</comment>